<reference evidence="2 3" key="1">
    <citation type="submission" date="2016-10" db="EMBL/GenBank/DDBJ databases">
        <authorList>
            <person name="Varghese N."/>
            <person name="Submissions S."/>
        </authorList>
    </citation>
    <scope>NUCLEOTIDE SEQUENCE [LARGE SCALE GENOMIC DNA]</scope>
    <source>
        <strain evidence="2 3">DSM 18839</strain>
    </source>
</reference>
<dbReference type="SUPFAM" id="SSF89796">
    <property type="entry name" value="CoA-transferase family III (CaiB/BaiF)"/>
    <property type="match status" value="1"/>
</dbReference>
<keyword evidence="3" id="KW-1185">Reference proteome</keyword>
<keyword evidence="1 2" id="KW-0808">Transferase</keyword>
<dbReference type="InterPro" id="IPR044855">
    <property type="entry name" value="CoA-Trfase_III_dom3_sf"/>
</dbReference>
<dbReference type="InterPro" id="IPR050509">
    <property type="entry name" value="CoA-transferase_III"/>
</dbReference>
<dbReference type="EMBL" id="FNBW01000002">
    <property type="protein sequence ID" value="SDF31553.1"/>
    <property type="molecule type" value="Genomic_DNA"/>
</dbReference>
<accession>A0A8G2EXT3</accession>
<organism evidence="2 3">
    <name type="scientific">Thalassobaculum litoreum DSM 18839</name>
    <dbReference type="NCBI Taxonomy" id="1123362"/>
    <lineage>
        <taxon>Bacteria</taxon>
        <taxon>Pseudomonadati</taxon>
        <taxon>Pseudomonadota</taxon>
        <taxon>Alphaproteobacteria</taxon>
        <taxon>Rhodospirillales</taxon>
        <taxon>Thalassobaculaceae</taxon>
        <taxon>Thalassobaculum</taxon>
    </lineage>
</organism>
<comment type="caution">
    <text evidence="2">The sequence shown here is derived from an EMBL/GenBank/DDBJ whole genome shotgun (WGS) entry which is preliminary data.</text>
</comment>
<evidence type="ECO:0000313" key="2">
    <source>
        <dbReference type="EMBL" id="SDF31553.1"/>
    </source>
</evidence>
<dbReference type="PANTHER" id="PTHR48228:SF6">
    <property type="entry name" value="L-CARNITINE COA-TRANSFERASE"/>
    <property type="match status" value="1"/>
</dbReference>
<dbReference type="InterPro" id="IPR023606">
    <property type="entry name" value="CoA-Trfase_III_dom_1_sf"/>
</dbReference>
<evidence type="ECO:0000313" key="3">
    <source>
        <dbReference type="Proteomes" id="UP000198615"/>
    </source>
</evidence>
<proteinExistence type="predicted"/>
<name>A0A8G2EXT3_9PROT</name>
<dbReference type="PANTHER" id="PTHR48228">
    <property type="entry name" value="SUCCINYL-COA--D-CITRAMALATE COA-TRANSFERASE"/>
    <property type="match status" value="1"/>
</dbReference>
<dbReference type="GO" id="GO:0016740">
    <property type="term" value="F:transferase activity"/>
    <property type="evidence" value="ECO:0007669"/>
    <property type="project" value="UniProtKB-KW"/>
</dbReference>
<dbReference type="RefSeq" id="WP_038013845.1">
    <property type="nucleotide sequence ID" value="NZ_FNBW01000002.1"/>
</dbReference>
<dbReference type="Pfam" id="PF02515">
    <property type="entry name" value="CoA_transf_3"/>
    <property type="match status" value="1"/>
</dbReference>
<sequence>MSGVEKEWVGDVPGALDGIRVLDMSRLVAGNAVTHLLADHGAEVIKIEKPDGGDDLRAWNTAGVTTHWKVICRNKKSVTLNFRQEGAIDLMLDLVASARVLVENFKPGTLEKMGLGPDVLLARNPNLIIIRISGWGQDGMWSHRPGFGSLVEAMSGFAAMNGFADRPPVLPPLALADMIAGLYGAFSAMVAIREIEVKNGPGQVIDLSLFEPVHSVLGPIVANYDLTQTVPERTGSLSNQSAPRNVYRCKDGKYVALSASMQAMAQRLLRTIGRGDLVDDPRFRTNTDRVANRHELDPIVGAFMAERTQAENLAIFEEAGVTVGAVPDVGELAEHPYPIDREAIVSMPDADAGRIAMHNVIPRMSGSPAQLRTPAPELGEHNEEIWPALGHETDALRAKGLI</sequence>
<gene>
    <name evidence="2" type="ORF">SAMN05660686_01014</name>
</gene>
<dbReference type="InterPro" id="IPR003673">
    <property type="entry name" value="CoA-Trfase_fam_III"/>
</dbReference>
<protein>
    <submittedName>
        <fullName evidence="2">Crotonobetainyl-CoA:carnitine CoA-transferase CaiB</fullName>
    </submittedName>
</protein>
<evidence type="ECO:0000256" key="1">
    <source>
        <dbReference type="ARBA" id="ARBA00022679"/>
    </source>
</evidence>
<dbReference type="Gene3D" id="3.30.1540.10">
    <property type="entry name" value="formyl-coa transferase, domain 3"/>
    <property type="match status" value="1"/>
</dbReference>
<dbReference type="Proteomes" id="UP000198615">
    <property type="component" value="Unassembled WGS sequence"/>
</dbReference>
<dbReference type="AlphaFoldDB" id="A0A8G2EXT3"/>
<dbReference type="Gene3D" id="3.40.50.10540">
    <property type="entry name" value="Crotonobetainyl-coa:carnitine coa-transferase, domain 1"/>
    <property type="match status" value="1"/>
</dbReference>
<dbReference type="OrthoDB" id="9781472at2"/>